<keyword evidence="2" id="KW-1185">Reference proteome</keyword>
<proteinExistence type="predicted"/>
<name>A0A851C6G6_CALVR</name>
<gene>
    <name evidence="1" type="primary">Erv31_4</name>
    <name evidence="1" type="ORF">CALVIR_R14458</name>
</gene>
<reference evidence="1" key="1">
    <citation type="submission" date="2019-10" db="EMBL/GenBank/DDBJ databases">
        <title>Bird 10,000 Genomes (B10K) Project - Family phase.</title>
        <authorList>
            <person name="Zhang G."/>
        </authorList>
    </citation>
    <scope>NUCLEOTIDE SEQUENCE</scope>
    <source>
        <strain evidence="1">B10K-DU-002-55</strain>
        <tissue evidence="1">Muscle</tissue>
    </source>
</reference>
<dbReference type="AlphaFoldDB" id="A0A851C6G6"/>
<dbReference type="EMBL" id="WEIV01009683">
    <property type="protein sequence ID" value="NWI52528.1"/>
    <property type="molecule type" value="Genomic_DNA"/>
</dbReference>
<feature type="non-terminal residue" evidence="1">
    <location>
        <position position="1"/>
    </location>
</feature>
<accession>A0A851C6G6</accession>
<sequence>REQEDLELSSGKNLFIDLMEKVSRELSLRNCWVCGDTQMSEMWPWEGISLNPVEILKWKQTKQQDEIITKRGEGQWSLKTKIIGEECITRKG</sequence>
<evidence type="ECO:0000313" key="1">
    <source>
        <dbReference type="EMBL" id="NWI52528.1"/>
    </source>
</evidence>
<evidence type="ECO:0000313" key="2">
    <source>
        <dbReference type="Proteomes" id="UP000642973"/>
    </source>
</evidence>
<organism evidence="1 2">
    <name type="scientific">Calyptomena viridis</name>
    <name type="common">Lesser green broadbill</name>
    <dbReference type="NCBI Taxonomy" id="135972"/>
    <lineage>
        <taxon>Eukaryota</taxon>
        <taxon>Metazoa</taxon>
        <taxon>Chordata</taxon>
        <taxon>Craniata</taxon>
        <taxon>Vertebrata</taxon>
        <taxon>Euteleostomi</taxon>
        <taxon>Archelosauria</taxon>
        <taxon>Archosauria</taxon>
        <taxon>Dinosauria</taxon>
        <taxon>Saurischia</taxon>
        <taxon>Theropoda</taxon>
        <taxon>Coelurosauria</taxon>
        <taxon>Aves</taxon>
        <taxon>Neognathae</taxon>
        <taxon>Neoaves</taxon>
        <taxon>Telluraves</taxon>
        <taxon>Australaves</taxon>
        <taxon>Passeriformes</taxon>
        <taxon>Eurylaimidae</taxon>
        <taxon>Calyptomena</taxon>
    </lineage>
</organism>
<comment type="caution">
    <text evidence="1">The sequence shown here is derived from an EMBL/GenBank/DDBJ whole genome shotgun (WGS) entry which is preliminary data.</text>
</comment>
<feature type="non-terminal residue" evidence="1">
    <location>
        <position position="92"/>
    </location>
</feature>
<protein>
    <submittedName>
        <fullName evidence="1">ENR1 protein</fullName>
    </submittedName>
</protein>
<dbReference type="Proteomes" id="UP000642973">
    <property type="component" value="Unassembled WGS sequence"/>
</dbReference>